<dbReference type="InterPro" id="IPR049560">
    <property type="entry name" value="MeTrfase_RsmB-F_NOP2_cat"/>
</dbReference>
<dbReference type="InterPro" id="IPR001678">
    <property type="entry name" value="MeTrfase_RsmB-F_NOP2_dom"/>
</dbReference>
<dbReference type="GO" id="GO:0070475">
    <property type="term" value="P:rRNA base methylation"/>
    <property type="evidence" value="ECO:0007669"/>
    <property type="project" value="TreeGrafter"/>
</dbReference>
<keyword evidence="1 5" id="KW-0489">Methyltransferase</keyword>
<dbReference type="InterPro" id="IPR023267">
    <property type="entry name" value="RCMT"/>
</dbReference>
<accession>A0A1S9ZXI9</accession>
<comment type="caution">
    <text evidence="5">Lacks conserved residue(s) required for the propagation of feature annotation.</text>
</comment>
<comment type="similarity">
    <text evidence="5">Belongs to the class I-like SAM-binding methyltransferase superfamily. RsmB/NOP family.</text>
</comment>
<dbReference type="PANTHER" id="PTHR22807">
    <property type="entry name" value="NOP2 YEAST -RELATED NOL1/NOP2/FMU SUN DOMAIN-CONTAINING"/>
    <property type="match status" value="1"/>
</dbReference>
<keyword evidence="4 5" id="KW-0694">RNA-binding</keyword>
<evidence type="ECO:0000256" key="5">
    <source>
        <dbReference type="PROSITE-ProRule" id="PRU01023"/>
    </source>
</evidence>
<evidence type="ECO:0000256" key="1">
    <source>
        <dbReference type="ARBA" id="ARBA00022603"/>
    </source>
</evidence>
<dbReference type="CDD" id="cd02440">
    <property type="entry name" value="AdoMet_MTases"/>
    <property type="match status" value="1"/>
</dbReference>
<evidence type="ECO:0000313" key="10">
    <source>
        <dbReference type="Proteomes" id="UP000255279"/>
    </source>
</evidence>
<evidence type="ECO:0000256" key="3">
    <source>
        <dbReference type="ARBA" id="ARBA00022691"/>
    </source>
</evidence>
<evidence type="ECO:0000313" key="7">
    <source>
        <dbReference type="EMBL" id="OOR88170.1"/>
    </source>
</evidence>
<sequence length="457" mass="50743">MTYQERLRQNISTRAKIIAVLTLVQSGQSLSALLDGLLSAVPAQDKGFAHELTLGTLRQWWALCRVSESLVEGEIDDVVLSALNVGLYQLLYLQTPDYATIFATVEALKELGEPRAGGLVNAILRKVAKTPAKFAKKVQKNHSLPNWLAKTLKQDWAEYYDALGQTLRTSAPIFVRANVSKISHDEYKNLLINQGFEFDEVAIDTQVFDKEYTTQAFKIHQGNVQNLPKFDDGFVAVQDLHAQISAAIIDGVMARLSKNSLQLLDACTAPAGKLTHWLAHLQAFHVKHGDYQMTAIDSDEKRLVRVFDNVERLGFGELLGKNLTIKTADATTFTSDKPFDVVVLDAPCTATGVIRRHPDIALLRSELDVIQTADLQEKILENLWQSVADGGYLLYITCSILKQENEAQLEKFLAKHADAAEIKLDGDWGIAQTIGRQILPVLNGGDGFYYALLHKRS</sequence>
<proteinExistence type="inferred from homology"/>
<keyword evidence="2 5" id="KW-0808">Transferase</keyword>
<dbReference type="Gene3D" id="3.40.50.150">
    <property type="entry name" value="Vaccinia Virus protein VP39"/>
    <property type="match status" value="1"/>
</dbReference>
<dbReference type="Proteomes" id="UP000255279">
    <property type="component" value="Unassembled WGS sequence"/>
</dbReference>
<gene>
    <name evidence="8" type="primary">rsmB</name>
    <name evidence="7" type="ORF">B0181_08770</name>
    <name evidence="8" type="ORF">NCTC10293_00865</name>
</gene>
<keyword evidence="3 5" id="KW-0949">S-adenosyl-L-methionine</keyword>
<feature type="domain" description="SAM-dependent MTase RsmB/NOP-type" evidence="6">
    <location>
        <begin position="163"/>
        <end position="456"/>
    </location>
</feature>
<evidence type="ECO:0000313" key="9">
    <source>
        <dbReference type="Proteomes" id="UP000190435"/>
    </source>
</evidence>
<dbReference type="EMBL" id="MUXU01000055">
    <property type="protein sequence ID" value="OOR88170.1"/>
    <property type="molecule type" value="Genomic_DNA"/>
</dbReference>
<dbReference type="InterPro" id="IPR029063">
    <property type="entry name" value="SAM-dependent_MTases_sf"/>
</dbReference>
<protein>
    <submittedName>
        <fullName evidence="7">16S rRNA (Cytosine(967)-C(5))-methyltransferase</fullName>
    </submittedName>
    <submittedName>
        <fullName evidence="8">Ribosomal RNA small subunit methyltransferase B</fullName>
        <ecNumber evidence="8">2.1.1.176</ecNumber>
    </submittedName>
</protein>
<organism evidence="7 9">
    <name type="scientific">Moraxella caviae</name>
    <dbReference type="NCBI Taxonomy" id="34060"/>
    <lineage>
        <taxon>Bacteria</taxon>
        <taxon>Pseudomonadati</taxon>
        <taxon>Pseudomonadota</taxon>
        <taxon>Gammaproteobacteria</taxon>
        <taxon>Moraxellales</taxon>
        <taxon>Moraxellaceae</taxon>
        <taxon>Moraxella</taxon>
    </lineage>
</organism>
<dbReference type="Pfam" id="PF01029">
    <property type="entry name" value="NusB"/>
    <property type="match status" value="1"/>
</dbReference>
<dbReference type="InterPro" id="IPR006027">
    <property type="entry name" value="NusB_RsmB_TIM44"/>
</dbReference>
<dbReference type="RefSeq" id="WP_078277130.1">
    <property type="nucleotide sequence ID" value="NZ_MUXU01000055.1"/>
</dbReference>
<dbReference type="OrthoDB" id="9810297at2"/>
<feature type="binding site" evidence="5">
    <location>
        <position position="329"/>
    </location>
    <ligand>
        <name>S-adenosyl-L-methionine</name>
        <dbReference type="ChEBI" id="CHEBI:59789"/>
    </ligand>
</feature>
<dbReference type="SUPFAM" id="SSF53335">
    <property type="entry name" value="S-adenosyl-L-methionine-dependent methyltransferases"/>
    <property type="match status" value="1"/>
</dbReference>
<dbReference type="SUPFAM" id="SSF48013">
    <property type="entry name" value="NusB-like"/>
    <property type="match status" value="1"/>
</dbReference>
<evidence type="ECO:0000259" key="6">
    <source>
        <dbReference type="PROSITE" id="PS51686"/>
    </source>
</evidence>
<name>A0A1S9ZXI9_9GAMM</name>
<dbReference type="InterPro" id="IPR054728">
    <property type="entry name" value="RsmB-like_ferredoxin"/>
</dbReference>
<dbReference type="GO" id="GO:0006355">
    <property type="term" value="P:regulation of DNA-templated transcription"/>
    <property type="evidence" value="ECO:0007669"/>
    <property type="project" value="InterPro"/>
</dbReference>
<evidence type="ECO:0000256" key="4">
    <source>
        <dbReference type="ARBA" id="ARBA00022884"/>
    </source>
</evidence>
<dbReference type="EMBL" id="UGQE01000001">
    <property type="protein sequence ID" value="STZ10524.1"/>
    <property type="molecule type" value="Genomic_DNA"/>
</dbReference>
<feature type="binding site" evidence="5">
    <location>
        <position position="345"/>
    </location>
    <ligand>
        <name>S-adenosyl-L-methionine</name>
        <dbReference type="ChEBI" id="CHEBI:59789"/>
    </ligand>
</feature>
<dbReference type="Proteomes" id="UP000190435">
    <property type="component" value="Unassembled WGS sequence"/>
</dbReference>
<feature type="active site" description="Nucleophile" evidence="5">
    <location>
        <position position="398"/>
    </location>
</feature>
<reference evidence="7 9" key="1">
    <citation type="submission" date="2017-02" db="EMBL/GenBank/DDBJ databases">
        <title>Draft genome sequence of Moraxella caviae CCUG 355 type strain.</title>
        <authorList>
            <person name="Engstrom-Jakobsson H."/>
            <person name="Salva-Serra F."/>
            <person name="Thorell K."/>
            <person name="Gonzales-Siles L."/>
            <person name="Karlsson R."/>
            <person name="Boulund F."/>
            <person name="Engstrand L."/>
            <person name="Moore E."/>
        </authorList>
    </citation>
    <scope>NUCLEOTIDE SEQUENCE [LARGE SCALE GENOMIC DNA]</scope>
    <source>
        <strain evidence="7 9">CCUG 355</strain>
    </source>
</reference>
<dbReference type="Pfam" id="PF01189">
    <property type="entry name" value="Methyltr_RsmB-F"/>
    <property type="match status" value="1"/>
</dbReference>
<dbReference type="Gene3D" id="1.10.940.10">
    <property type="entry name" value="NusB-like"/>
    <property type="match status" value="1"/>
</dbReference>
<evidence type="ECO:0000313" key="8">
    <source>
        <dbReference type="EMBL" id="STZ10524.1"/>
    </source>
</evidence>
<dbReference type="STRING" id="34060.B0181_08770"/>
<dbReference type="GO" id="GO:0009383">
    <property type="term" value="F:rRNA (cytosine-C5-)-methyltransferase activity"/>
    <property type="evidence" value="ECO:0007669"/>
    <property type="project" value="TreeGrafter"/>
</dbReference>
<dbReference type="GO" id="GO:0003723">
    <property type="term" value="F:RNA binding"/>
    <property type="evidence" value="ECO:0007669"/>
    <property type="project" value="UniProtKB-UniRule"/>
</dbReference>
<dbReference type="GO" id="GO:0005829">
    <property type="term" value="C:cytosol"/>
    <property type="evidence" value="ECO:0007669"/>
    <property type="project" value="TreeGrafter"/>
</dbReference>
<dbReference type="PRINTS" id="PR02008">
    <property type="entry name" value="RCMTFAMILY"/>
</dbReference>
<dbReference type="Pfam" id="PF22458">
    <property type="entry name" value="RsmF-B_ferredox"/>
    <property type="match status" value="1"/>
</dbReference>
<dbReference type="PROSITE" id="PS51686">
    <property type="entry name" value="SAM_MT_RSMB_NOP"/>
    <property type="match status" value="1"/>
</dbReference>
<evidence type="ECO:0000256" key="2">
    <source>
        <dbReference type="ARBA" id="ARBA00022679"/>
    </source>
</evidence>
<feature type="binding site" evidence="5">
    <location>
        <position position="297"/>
    </location>
    <ligand>
        <name>S-adenosyl-L-methionine</name>
        <dbReference type="ChEBI" id="CHEBI:59789"/>
    </ligand>
</feature>
<reference evidence="8 10" key="2">
    <citation type="submission" date="2018-06" db="EMBL/GenBank/DDBJ databases">
        <authorList>
            <consortium name="Pathogen Informatics"/>
            <person name="Doyle S."/>
        </authorList>
    </citation>
    <scope>NUCLEOTIDE SEQUENCE [LARGE SCALE GENOMIC DNA]</scope>
    <source>
        <strain evidence="8 10">NCTC10293</strain>
    </source>
</reference>
<dbReference type="AlphaFoldDB" id="A0A1S9ZXI9"/>
<dbReference type="PANTHER" id="PTHR22807:SF61">
    <property type="entry name" value="NOL1_NOP2_SUN FAMILY PROTEIN _ ANTITERMINATION NUSB DOMAIN-CONTAINING PROTEIN"/>
    <property type="match status" value="1"/>
</dbReference>
<keyword evidence="9" id="KW-1185">Reference proteome</keyword>
<dbReference type="EC" id="2.1.1.176" evidence="8"/>
<dbReference type="InterPro" id="IPR035926">
    <property type="entry name" value="NusB-like_sf"/>
</dbReference>